<keyword evidence="3" id="KW-1185">Reference proteome</keyword>
<dbReference type="RefSeq" id="WP_182499281.1">
    <property type="nucleotide sequence ID" value="NZ_BMKM01000004.1"/>
</dbReference>
<protein>
    <recommendedName>
        <fullName evidence="4">Lipoprotein</fullName>
    </recommendedName>
</protein>
<sequence length="205" mass="23713">MKLKNLLFLFLITFLSSSCEKDDIEFNSEYESSLKAFNTFKAQNNNSYRYVESGYTYDGFSWETTITVKNGTVVKREFEYLVFNSFEKPANGWTENDLDKIIARGPKDYFETLKEEGISFLDILSFTEENGKFTGQSKYPRAFSAITLDEIYERAKNEWLIKNDNVNVSFENNNNGMISLAGSWLKVCNDGCFRGVRIKLIEPLK</sequence>
<gene>
    <name evidence="2" type="ORF">GCM10011516_19820</name>
</gene>
<organism evidence="2 3">
    <name type="scientific">Sphingobacterium cellulitidis</name>
    <dbReference type="NCBI Taxonomy" id="1768011"/>
    <lineage>
        <taxon>Bacteria</taxon>
        <taxon>Pseudomonadati</taxon>
        <taxon>Bacteroidota</taxon>
        <taxon>Sphingobacteriia</taxon>
        <taxon>Sphingobacteriales</taxon>
        <taxon>Sphingobacteriaceae</taxon>
        <taxon>Sphingobacterium</taxon>
    </lineage>
</organism>
<dbReference type="PROSITE" id="PS51257">
    <property type="entry name" value="PROKAR_LIPOPROTEIN"/>
    <property type="match status" value="1"/>
</dbReference>
<evidence type="ECO:0000256" key="1">
    <source>
        <dbReference type="SAM" id="SignalP"/>
    </source>
</evidence>
<comment type="caution">
    <text evidence="2">The sequence shown here is derived from an EMBL/GenBank/DDBJ whole genome shotgun (WGS) entry which is preliminary data.</text>
</comment>
<dbReference type="Proteomes" id="UP000614460">
    <property type="component" value="Unassembled WGS sequence"/>
</dbReference>
<evidence type="ECO:0000313" key="3">
    <source>
        <dbReference type="Proteomes" id="UP000614460"/>
    </source>
</evidence>
<feature type="signal peptide" evidence="1">
    <location>
        <begin position="1"/>
        <end position="21"/>
    </location>
</feature>
<proteinExistence type="predicted"/>
<reference evidence="2" key="1">
    <citation type="journal article" date="2014" name="Int. J. Syst. Evol. Microbiol.">
        <title>Complete genome sequence of Corynebacterium casei LMG S-19264T (=DSM 44701T), isolated from a smear-ripened cheese.</title>
        <authorList>
            <consortium name="US DOE Joint Genome Institute (JGI-PGF)"/>
            <person name="Walter F."/>
            <person name="Albersmeier A."/>
            <person name="Kalinowski J."/>
            <person name="Ruckert C."/>
        </authorList>
    </citation>
    <scope>NUCLEOTIDE SEQUENCE</scope>
    <source>
        <strain evidence="2">CGMCC 1.15966</strain>
    </source>
</reference>
<dbReference type="AlphaFoldDB" id="A0A8H9KTQ6"/>
<name>A0A8H9KTQ6_9SPHI</name>
<evidence type="ECO:0000313" key="2">
    <source>
        <dbReference type="EMBL" id="GGE22192.1"/>
    </source>
</evidence>
<keyword evidence="1" id="KW-0732">Signal</keyword>
<reference evidence="2" key="2">
    <citation type="submission" date="2020-09" db="EMBL/GenBank/DDBJ databases">
        <authorList>
            <person name="Sun Q."/>
            <person name="Zhou Y."/>
        </authorList>
    </citation>
    <scope>NUCLEOTIDE SEQUENCE</scope>
    <source>
        <strain evidence="2">CGMCC 1.15966</strain>
    </source>
</reference>
<dbReference type="EMBL" id="BMKM01000004">
    <property type="protein sequence ID" value="GGE22192.1"/>
    <property type="molecule type" value="Genomic_DNA"/>
</dbReference>
<evidence type="ECO:0008006" key="4">
    <source>
        <dbReference type="Google" id="ProtNLM"/>
    </source>
</evidence>
<feature type="chain" id="PRO_5034809406" description="Lipoprotein" evidence="1">
    <location>
        <begin position="22"/>
        <end position="205"/>
    </location>
</feature>
<accession>A0A8H9KTQ6</accession>